<dbReference type="EMBL" id="UGAB01000002">
    <property type="protein sequence ID" value="STF41623.1"/>
    <property type="molecule type" value="Genomic_DNA"/>
</dbReference>
<dbReference type="Gene3D" id="2.70.98.50">
    <property type="entry name" value="putative glycoside hydrolase family protein from bacillus halodurans"/>
    <property type="match status" value="1"/>
</dbReference>
<dbReference type="Pfam" id="PF22422">
    <property type="entry name" value="MGH1-like_GH"/>
    <property type="match status" value="1"/>
</dbReference>
<dbReference type="InterPro" id="IPR001661">
    <property type="entry name" value="Glyco_hydro_37"/>
</dbReference>
<dbReference type="InterPro" id="IPR048450">
    <property type="entry name" value="YgjK_N"/>
</dbReference>
<evidence type="ECO:0000313" key="5">
    <source>
        <dbReference type="Proteomes" id="UP000254877"/>
    </source>
</evidence>
<protein>
    <submittedName>
        <fullName evidence="4">Glycosyl hydrolase</fullName>
    </submittedName>
</protein>
<evidence type="ECO:0000313" key="4">
    <source>
        <dbReference type="EMBL" id="STF41623.1"/>
    </source>
</evidence>
<feature type="domain" description="Mannosylglycerate hydrolase MGH1-like glycoside hydrolase" evidence="3">
    <location>
        <begin position="342"/>
        <end position="768"/>
    </location>
</feature>
<dbReference type="PANTHER" id="PTHR23403:SF1">
    <property type="entry name" value="TREHALASE"/>
    <property type="match status" value="1"/>
</dbReference>
<dbReference type="Proteomes" id="UP000254877">
    <property type="component" value="Unassembled WGS sequence"/>
</dbReference>
<dbReference type="NCBIfam" id="NF007525">
    <property type="entry name" value="PRK10137.1"/>
    <property type="match status" value="1"/>
</dbReference>
<name>A0A376LBE3_ECOLX</name>
<dbReference type="Gene3D" id="3.30.1390.40">
    <property type="entry name" value="Ribosomal protein L30p/L7e"/>
    <property type="match status" value="1"/>
</dbReference>
<reference evidence="4 5" key="1">
    <citation type="submission" date="2018-06" db="EMBL/GenBank/DDBJ databases">
        <authorList>
            <consortium name="Pathogen Informatics"/>
            <person name="Doyle S."/>
        </authorList>
    </citation>
    <scope>NUCLEOTIDE SEQUENCE [LARGE SCALE GENOMIC DNA]</scope>
    <source>
        <strain evidence="4 5">NCTC7928</strain>
    </source>
</reference>
<dbReference type="InterPro" id="IPR012341">
    <property type="entry name" value="6hp_glycosidase-like_sf"/>
</dbReference>
<feature type="signal peptide" evidence="1">
    <location>
        <begin position="1"/>
        <end position="22"/>
    </location>
</feature>
<dbReference type="GO" id="GO:0005993">
    <property type="term" value="P:trehalose catabolic process"/>
    <property type="evidence" value="ECO:0007669"/>
    <property type="project" value="TreeGrafter"/>
</dbReference>
<keyword evidence="4" id="KW-0378">Hydrolase</keyword>
<dbReference type="GO" id="GO:0004555">
    <property type="term" value="F:alpha,alpha-trehalase activity"/>
    <property type="evidence" value="ECO:0007669"/>
    <property type="project" value="InterPro"/>
</dbReference>
<keyword evidence="1" id="KW-0732">Signal</keyword>
<accession>A0A376LBE3</accession>
<feature type="chain" id="PRO_5016779455" evidence="1">
    <location>
        <begin position="23"/>
        <end position="798"/>
    </location>
</feature>
<proteinExistence type="predicted"/>
<dbReference type="Gene3D" id="1.10.287.100">
    <property type="match status" value="1"/>
</dbReference>
<dbReference type="Gene3D" id="1.50.10.10">
    <property type="match status" value="1"/>
</dbReference>
<evidence type="ECO:0000259" key="3">
    <source>
        <dbReference type="Pfam" id="PF22422"/>
    </source>
</evidence>
<dbReference type="SUPFAM" id="SSF48208">
    <property type="entry name" value="Six-hairpin glycosidases"/>
    <property type="match status" value="1"/>
</dbReference>
<gene>
    <name evidence="4" type="primary">ygjK</name>
    <name evidence="4" type="ORF">NCTC7928_02230</name>
</gene>
<evidence type="ECO:0000256" key="1">
    <source>
        <dbReference type="SAM" id="SignalP"/>
    </source>
</evidence>
<dbReference type="InterPro" id="IPR008928">
    <property type="entry name" value="6-hairpin_glycosidase_sf"/>
</dbReference>
<evidence type="ECO:0000259" key="2">
    <source>
        <dbReference type="Pfam" id="PF21152"/>
    </source>
</evidence>
<dbReference type="Pfam" id="PF21152">
    <property type="entry name" value="YgjK_N"/>
    <property type="match status" value="1"/>
</dbReference>
<sequence>MKIKTILTPVACALLISFSAHAANADNYKNVINRTGAPQYMKDYDYDDHQRFNPFFDLGAWHGHLLPDGPNTMGGFPGVALLTEEYINFMASNFDRLTVWQDGKKVDFTLEAYSIPGALVQKLTAKDVQVEMTLRFATPRTSLLETKITSDKPLDLVWDGELLEKLEAKEGKPLSDKTIAGEYPDYQRKISATRDGLKVTFGKVRATWDLLTSGESEYQVHKSLPVQTEINGNRFTSKAHINGSTTLYTTYSHLLTAQEVSKEQMQIRDILARPAFYLTASQQRWEEYLKKGLTNPDATPEQTRVAVKAIETLNGNWRSPGGAVKFNTVTPSVTGRWFSGNQTWPWDTWKQAFAMAHFNPEIAKENIRAVFSWQIQPGDTVRPQDVGFVPDLIAWNLSPERGGDGGNWNERNTKPSLAAWSVMEVYNVTQDKTWLSEMYPKLVAYHNWWLRNRDHNGNGVPEYGATRDKAHNTKSGEMLFTVKKGDKEETRSGLNNYARVVEKGQYDSLEIPAQVAASWESGRDDAAVFGFIDKEQLDKYVANGGKRSDWTVKFAENRSQDGTLQGYSLLQESVDQASYMYSDNHYLAEMATILGKPEEAKRYRQLAQQLADYINTCMFDPTTQFYYDVRIEDKPLANGCAGKPIVERGKGPEGWSPLFNGAATQANADAVVKVMLDPKEFNTFVPLGTAALTNPAFGADIYWRGRVWVDQFWFGLKGMERYGYRDDALKLADTFFQHAKGLTADGPIQENYNPLTGAQQGAPNFSWSAAHLYMLYNDFFRKPVIFPDAGRLYYRRPA</sequence>
<dbReference type="PANTHER" id="PTHR23403">
    <property type="entry name" value="TREHALASE"/>
    <property type="match status" value="1"/>
</dbReference>
<feature type="domain" description="Glucosidase YgjK N-terminal" evidence="2">
    <location>
        <begin position="33"/>
        <end position="286"/>
    </location>
</feature>
<organism evidence="4 5">
    <name type="scientific">Escherichia coli</name>
    <dbReference type="NCBI Taxonomy" id="562"/>
    <lineage>
        <taxon>Bacteria</taxon>
        <taxon>Pseudomonadati</taxon>
        <taxon>Pseudomonadota</taxon>
        <taxon>Gammaproteobacteria</taxon>
        <taxon>Enterobacterales</taxon>
        <taxon>Enterobacteriaceae</taxon>
        <taxon>Escherichia</taxon>
    </lineage>
</organism>
<dbReference type="InterPro" id="IPR054491">
    <property type="entry name" value="MGH1-like_GH"/>
</dbReference>
<dbReference type="AlphaFoldDB" id="A0A376LBE3"/>